<name>A0A7N2KNM0_QUELO</name>
<evidence type="ECO:0000313" key="9">
    <source>
        <dbReference type="EnsemblPlants" id="QL01p025810:mrna"/>
    </source>
</evidence>
<organism evidence="9 10">
    <name type="scientific">Quercus lobata</name>
    <name type="common">Valley oak</name>
    <dbReference type="NCBI Taxonomy" id="97700"/>
    <lineage>
        <taxon>Eukaryota</taxon>
        <taxon>Viridiplantae</taxon>
        <taxon>Streptophyta</taxon>
        <taxon>Embryophyta</taxon>
        <taxon>Tracheophyta</taxon>
        <taxon>Spermatophyta</taxon>
        <taxon>Magnoliopsida</taxon>
        <taxon>eudicotyledons</taxon>
        <taxon>Gunneridae</taxon>
        <taxon>Pentapetalae</taxon>
        <taxon>rosids</taxon>
        <taxon>fabids</taxon>
        <taxon>Fagales</taxon>
        <taxon>Fagaceae</taxon>
        <taxon>Quercus</taxon>
    </lineage>
</organism>
<dbReference type="InParanoid" id="A0A7N2KNM0"/>
<keyword evidence="6" id="KW-0687">Ribonucleoprotein</keyword>
<evidence type="ECO:0000256" key="2">
    <source>
        <dbReference type="ARBA" id="ARBA00009863"/>
    </source>
</evidence>
<dbReference type="Proteomes" id="UP000594261">
    <property type="component" value="Chromosome 1"/>
</dbReference>
<dbReference type="EMBL" id="LRBV02000001">
    <property type="status" value="NOT_ANNOTATED_CDS"/>
    <property type="molecule type" value="Genomic_DNA"/>
</dbReference>
<dbReference type="OMA" id="CFTFSEY"/>
<dbReference type="GO" id="GO:0003735">
    <property type="term" value="F:structural constituent of ribosome"/>
    <property type="evidence" value="ECO:0007669"/>
    <property type="project" value="TreeGrafter"/>
</dbReference>
<evidence type="ECO:0000313" key="10">
    <source>
        <dbReference type="Proteomes" id="UP000594261"/>
    </source>
</evidence>
<comment type="similarity">
    <text evidence="2">Belongs to the mitochondrion-specific ribosomal protein mS29 family.</text>
</comment>
<dbReference type="PANTHER" id="PTHR12810:SF0">
    <property type="entry name" value="SMALL RIBOSOMAL SUBUNIT PROTEIN MS29"/>
    <property type="match status" value="1"/>
</dbReference>
<evidence type="ECO:0000256" key="5">
    <source>
        <dbReference type="ARBA" id="ARBA00023128"/>
    </source>
</evidence>
<keyword evidence="4" id="KW-0689">Ribosomal protein</keyword>
<reference evidence="9 10" key="1">
    <citation type="journal article" date="2016" name="G3 (Bethesda)">
        <title>First Draft Assembly and Annotation of the Genome of a California Endemic Oak Quercus lobata Nee (Fagaceae).</title>
        <authorList>
            <person name="Sork V.L."/>
            <person name="Fitz-Gibbon S.T."/>
            <person name="Puiu D."/>
            <person name="Crepeau M."/>
            <person name="Gugger P.F."/>
            <person name="Sherman R."/>
            <person name="Stevens K."/>
            <person name="Langley C.H."/>
            <person name="Pellegrini M."/>
            <person name="Salzberg S.L."/>
        </authorList>
    </citation>
    <scope>NUCLEOTIDE SEQUENCE [LARGE SCALE GENOMIC DNA]</scope>
    <source>
        <strain evidence="9 10">cv. SW786</strain>
    </source>
</reference>
<evidence type="ECO:0000256" key="4">
    <source>
        <dbReference type="ARBA" id="ARBA00022980"/>
    </source>
</evidence>
<dbReference type="InterPro" id="IPR019368">
    <property type="entry name" value="Ribosomal_mS29"/>
</dbReference>
<dbReference type="PANTHER" id="PTHR12810">
    <property type="entry name" value="MITOCHONDRIAL 28S RIBOSOMAL PROTEIN S29"/>
    <property type="match status" value="1"/>
</dbReference>
<evidence type="ECO:0000256" key="1">
    <source>
        <dbReference type="ARBA" id="ARBA00004173"/>
    </source>
</evidence>
<evidence type="ECO:0000256" key="3">
    <source>
        <dbReference type="ARBA" id="ARBA00022946"/>
    </source>
</evidence>
<sequence length="322" mass="35347">MLWSILRAATATSSKPKPHSWTLQSSPIPTPPPPQYSFSSARNYSVKNAKSTTATKAKKGKFNKSEEDAAPAEVDAAVSEAQARARRLALDEKDPTLNVGPNGLPLFTSTPSLSLLSHKDTCSYFKFSMESLKSVLPEGLPTGMVKEFEDSLRPALLVRQSFLDLHDNFRRIVDPPLTLSHSRGPKLRKQVVLDGPVSCGKSIALAMLVHWARDEGWLDFLKWNESHLKQLPCQISDPIPLGKGAGVGQLKDVDNMAMPEGSTLYDLVNTGIKHTHAAVGVVVCLRKESSLVKNIPVLIAIDQYNSCFTFSEYEEAVKVHSR</sequence>
<keyword evidence="10" id="KW-1185">Reference proteome</keyword>
<evidence type="ECO:0000256" key="6">
    <source>
        <dbReference type="ARBA" id="ARBA00023274"/>
    </source>
</evidence>
<protein>
    <recommendedName>
        <fullName evidence="7">Small ribosomal subunit protein mS29</fullName>
    </recommendedName>
</protein>
<dbReference type="EnsemblPlants" id="QL01p025810:mrna">
    <property type="protein sequence ID" value="QL01p025810:mrna"/>
    <property type="gene ID" value="QL01p025810"/>
</dbReference>
<proteinExistence type="inferred from homology"/>
<feature type="region of interest" description="Disordered" evidence="8">
    <location>
        <begin position="9"/>
        <end position="73"/>
    </location>
</feature>
<dbReference type="GO" id="GO:0005763">
    <property type="term" value="C:mitochondrial small ribosomal subunit"/>
    <property type="evidence" value="ECO:0007669"/>
    <property type="project" value="TreeGrafter"/>
</dbReference>
<dbReference type="Pfam" id="PF10236">
    <property type="entry name" value="DAP3"/>
    <property type="match status" value="1"/>
</dbReference>
<accession>A0A7N2KNM0</accession>
<comment type="subcellular location">
    <subcellularLocation>
        <location evidence="1">Mitochondrion</location>
    </subcellularLocation>
</comment>
<keyword evidence="5" id="KW-0496">Mitochondrion</keyword>
<keyword evidence="3" id="KW-0809">Transit peptide</keyword>
<evidence type="ECO:0000256" key="7">
    <source>
        <dbReference type="ARBA" id="ARBA00035140"/>
    </source>
</evidence>
<dbReference type="Gramene" id="QL01p025810:mrna">
    <property type="protein sequence ID" value="QL01p025810:mrna"/>
    <property type="gene ID" value="QL01p025810"/>
</dbReference>
<evidence type="ECO:0000256" key="8">
    <source>
        <dbReference type="SAM" id="MobiDB-lite"/>
    </source>
</evidence>
<reference evidence="9" key="2">
    <citation type="submission" date="2021-01" db="UniProtKB">
        <authorList>
            <consortium name="EnsemblPlants"/>
        </authorList>
    </citation>
    <scope>IDENTIFICATION</scope>
</reference>
<dbReference type="AlphaFoldDB" id="A0A7N2KNM0"/>